<gene>
    <name evidence="2" type="ORF">PHATRDRAFT_32906</name>
</gene>
<reference evidence="2 3" key="1">
    <citation type="journal article" date="2008" name="Nature">
        <title>The Phaeodactylum genome reveals the evolutionary history of diatom genomes.</title>
        <authorList>
            <person name="Bowler C."/>
            <person name="Allen A.E."/>
            <person name="Badger J.H."/>
            <person name="Grimwood J."/>
            <person name="Jabbari K."/>
            <person name="Kuo A."/>
            <person name="Maheswari U."/>
            <person name="Martens C."/>
            <person name="Maumus F."/>
            <person name="Otillar R.P."/>
            <person name="Rayko E."/>
            <person name="Salamov A."/>
            <person name="Vandepoele K."/>
            <person name="Beszteri B."/>
            <person name="Gruber A."/>
            <person name="Heijde M."/>
            <person name="Katinka M."/>
            <person name="Mock T."/>
            <person name="Valentin K."/>
            <person name="Verret F."/>
            <person name="Berges J.A."/>
            <person name="Brownlee C."/>
            <person name="Cadoret J.P."/>
            <person name="Chiovitti A."/>
            <person name="Choi C.J."/>
            <person name="Coesel S."/>
            <person name="De Martino A."/>
            <person name="Detter J.C."/>
            <person name="Durkin C."/>
            <person name="Falciatore A."/>
            <person name="Fournet J."/>
            <person name="Haruta M."/>
            <person name="Huysman M.J."/>
            <person name="Jenkins B.D."/>
            <person name="Jiroutova K."/>
            <person name="Jorgensen R.E."/>
            <person name="Joubert Y."/>
            <person name="Kaplan A."/>
            <person name="Kroger N."/>
            <person name="Kroth P.G."/>
            <person name="La Roche J."/>
            <person name="Lindquist E."/>
            <person name="Lommer M."/>
            <person name="Martin-Jezequel V."/>
            <person name="Lopez P.J."/>
            <person name="Lucas S."/>
            <person name="Mangogna M."/>
            <person name="McGinnis K."/>
            <person name="Medlin L.K."/>
            <person name="Montsant A."/>
            <person name="Oudot-Le Secq M.P."/>
            <person name="Napoli C."/>
            <person name="Obornik M."/>
            <person name="Parker M.S."/>
            <person name="Petit J.L."/>
            <person name="Porcel B.M."/>
            <person name="Poulsen N."/>
            <person name="Robison M."/>
            <person name="Rychlewski L."/>
            <person name="Rynearson T.A."/>
            <person name="Schmutz J."/>
            <person name="Shapiro H."/>
            <person name="Siaut M."/>
            <person name="Stanley M."/>
            <person name="Sussman M.R."/>
            <person name="Taylor A.R."/>
            <person name="Vardi A."/>
            <person name="von Dassow P."/>
            <person name="Vyverman W."/>
            <person name="Willis A."/>
            <person name="Wyrwicz L.S."/>
            <person name="Rokhsar D.S."/>
            <person name="Weissenbach J."/>
            <person name="Armbrust E.V."/>
            <person name="Green B.R."/>
            <person name="Van de Peer Y."/>
            <person name="Grigoriev I.V."/>
        </authorList>
    </citation>
    <scope>NUCLEOTIDE SEQUENCE [LARGE SCALE GENOMIC DNA]</scope>
    <source>
        <strain evidence="2 3">CCAP 1055/1</strain>
    </source>
</reference>
<dbReference type="AlphaFoldDB" id="B7FSZ2"/>
<reference evidence="3" key="2">
    <citation type="submission" date="2008-08" db="EMBL/GenBank/DDBJ databases">
        <authorList>
            <consortium name="Diatom Consortium"/>
            <person name="Grigoriev I."/>
            <person name="Grimwood J."/>
            <person name="Kuo A."/>
            <person name="Otillar R.P."/>
            <person name="Salamov A."/>
            <person name="Detter J.C."/>
            <person name="Lindquist E."/>
            <person name="Shapiro H."/>
            <person name="Lucas S."/>
            <person name="Glavina del Rio T."/>
            <person name="Pitluck S."/>
            <person name="Rokhsar D."/>
            <person name="Bowler C."/>
        </authorList>
    </citation>
    <scope>GENOME REANNOTATION</scope>
    <source>
        <strain evidence="3">CCAP 1055/1</strain>
    </source>
</reference>
<dbReference type="HOGENOM" id="CLU_1083630_0_0_1"/>
<dbReference type="InParanoid" id="B7FSZ2"/>
<dbReference type="PaxDb" id="2850-Phatr32906"/>
<feature type="compositionally biased region" description="Polar residues" evidence="1">
    <location>
        <begin position="73"/>
        <end position="87"/>
    </location>
</feature>
<evidence type="ECO:0000313" key="3">
    <source>
        <dbReference type="Proteomes" id="UP000000759"/>
    </source>
</evidence>
<dbReference type="RefSeq" id="XP_002178068.1">
    <property type="nucleotide sequence ID" value="XM_002178032.1"/>
</dbReference>
<dbReference type="EMBL" id="CM000606">
    <property type="protein sequence ID" value="EEC50882.1"/>
    <property type="molecule type" value="Genomic_DNA"/>
</dbReference>
<organism evidence="2 3">
    <name type="scientific">Phaeodactylum tricornutum (strain CCAP 1055/1)</name>
    <dbReference type="NCBI Taxonomy" id="556484"/>
    <lineage>
        <taxon>Eukaryota</taxon>
        <taxon>Sar</taxon>
        <taxon>Stramenopiles</taxon>
        <taxon>Ochrophyta</taxon>
        <taxon>Bacillariophyta</taxon>
        <taxon>Bacillariophyceae</taxon>
        <taxon>Bacillariophycidae</taxon>
        <taxon>Naviculales</taxon>
        <taxon>Phaeodactylaceae</taxon>
        <taxon>Phaeodactylum</taxon>
    </lineage>
</organism>
<name>B7FSZ2_PHATC</name>
<sequence>MSSFSFDPMMEDFSESVATLYPDMGGGDDYVVGNSFSVDGSADSKDVDPVVADYTPLPLKDDFLAIIRRQPKHSSASQSSVNDCSSSMDDHMEQSIPVPRTSYCDDPESPSRDRNIFIRNSRKVSAVTPDHCVRNTVLYPSIDWINYQEAIDVEQRDTVGEDDYYGSHPLQYPSDEYALYRRKVDLQNSYQDTLRNLAECMKRTDRSRGAILQSRFLSNDRTRTSDLVFLTRTKSTQNLKRKESRLVLMSFILESLK</sequence>
<proteinExistence type="predicted"/>
<keyword evidence="3" id="KW-1185">Reference proteome</keyword>
<feature type="region of interest" description="Disordered" evidence="1">
    <location>
        <begin position="70"/>
        <end position="93"/>
    </location>
</feature>
<evidence type="ECO:0000313" key="2">
    <source>
        <dbReference type="EMBL" id="EEC50882.1"/>
    </source>
</evidence>
<protein>
    <submittedName>
        <fullName evidence="2">Uncharacterized protein</fullName>
    </submittedName>
</protein>
<evidence type="ECO:0000256" key="1">
    <source>
        <dbReference type="SAM" id="MobiDB-lite"/>
    </source>
</evidence>
<accession>B7FSZ2</accession>
<dbReference type="Proteomes" id="UP000000759">
    <property type="component" value="Chromosome 2"/>
</dbReference>
<dbReference type="GeneID" id="7197502"/>
<dbReference type="KEGG" id="pti:PHATRDRAFT_32906"/>